<keyword evidence="5" id="KW-1185">Reference proteome</keyword>
<dbReference type="Pfam" id="PF13580">
    <property type="entry name" value="SIS_2"/>
    <property type="match status" value="1"/>
</dbReference>
<name>A0A0M6ZS93_9HYPH</name>
<dbReference type="Gene3D" id="3.40.50.10490">
    <property type="entry name" value="Glucose-6-phosphate isomerase like protein, domain 1"/>
    <property type="match status" value="1"/>
</dbReference>
<dbReference type="NCBIfam" id="NF003915">
    <property type="entry name" value="PRK05441.1"/>
    <property type="match status" value="1"/>
</dbReference>
<dbReference type="PANTHER" id="PTHR10088:SF4">
    <property type="entry name" value="GLUCOKINASE REGULATORY PROTEIN"/>
    <property type="match status" value="1"/>
</dbReference>
<keyword evidence="1 4" id="KW-0456">Lyase</keyword>
<dbReference type="Gene3D" id="1.10.8.1080">
    <property type="match status" value="1"/>
</dbReference>
<protein>
    <submittedName>
        <fullName evidence="4">N-acetylmuramic acid 6-phosphate etherase</fullName>
        <ecNumber evidence="4">4.2.1.126</ecNumber>
    </submittedName>
</protein>
<dbReference type="EMBL" id="CXWD01000003">
    <property type="protein sequence ID" value="CTQ65649.1"/>
    <property type="molecule type" value="Genomic_DNA"/>
</dbReference>
<dbReference type="GO" id="GO:0009254">
    <property type="term" value="P:peptidoglycan turnover"/>
    <property type="evidence" value="ECO:0007669"/>
    <property type="project" value="TreeGrafter"/>
</dbReference>
<dbReference type="InterPro" id="IPR005488">
    <property type="entry name" value="Etherase_MurQ"/>
</dbReference>
<sequence length="342" mass="35642">MALLTHPLILINIWTNGIIKVLYRKFTEDRVPEATTEKLHNLASGLDSRPSEDIAAILIDGQVSAAQATSTAKEVITAAAYDMANSIRTDGALYYVAAGSSGLMAAADAMELGGTFGIPEHQVQILMAGGIPTSAHMPGDTEDATASLATDLAKLSKKDTIIVVSASGSTPFTLEAARLGKEAGTTVIAIANNPDAPLFALSKHAIYLPTAPEVVSGSTRMGAGTAQKIALNALSTLMALNLGHIYDGMMVNLRADNIKLRDRAERMVATITGASDGDAAGALKTADGNIKTACLLAAGASSIEHAISLLENARGHLRPALEQIWAETRKNKPFLQTEGKAS</sequence>
<dbReference type="GO" id="GO:0016803">
    <property type="term" value="F:ether hydrolase activity"/>
    <property type="evidence" value="ECO:0007669"/>
    <property type="project" value="TreeGrafter"/>
</dbReference>
<evidence type="ECO:0000313" key="5">
    <source>
        <dbReference type="Proteomes" id="UP000053235"/>
    </source>
</evidence>
<dbReference type="Proteomes" id="UP000053235">
    <property type="component" value="Unassembled WGS sequence"/>
</dbReference>
<evidence type="ECO:0000256" key="2">
    <source>
        <dbReference type="ARBA" id="ARBA00023277"/>
    </source>
</evidence>
<dbReference type="InterPro" id="IPR046348">
    <property type="entry name" value="SIS_dom_sf"/>
</dbReference>
<dbReference type="STRING" id="388408.LAX5112_00708"/>
<keyword evidence="2" id="KW-0119">Carbohydrate metabolism</keyword>
<evidence type="ECO:0000256" key="1">
    <source>
        <dbReference type="ARBA" id="ARBA00023239"/>
    </source>
</evidence>
<proteinExistence type="predicted"/>
<reference evidence="5" key="1">
    <citation type="submission" date="2015-07" db="EMBL/GenBank/DDBJ databases">
        <authorList>
            <person name="Rodrigo-Torres Lidia"/>
            <person name="Arahal R.David."/>
        </authorList>
    </citation>
    <scope>NUCLEOTIDE SEQUENCE [LARGE SCALE GENOMIC DNA]</scope>
    <source>
        <strain evidence="5">CECT 5112</strain>
    </source>
</reference>
<dbReference type="GO" id="GO:0016835">
    <property type="term" value="F:carbon-oxygen lyase activity"/>
    <property type="evidence" value="ECO:0007669"/>
    <property type="project" value="InterPro"/>
</dbReference>
<evidence type="ECO:0000313" key="4">
    <source>
        <dbReference type="EMBL" id="CTQ65649.1"/>
    </source>
</evidence>
<dbReference type="InterPro" id="IPR040190">
    <property type="entry name" value="MURQ/GCKR"/>
</dbReference>
<dbReference type="EC" id="4.2.1.126" evidence="4"/>
<accession>A0A0M6ZS93</accession>
<dbReference type="SUPFAM" id="SSF53697">
    <property type="entry name" value="SIS domain"/>
    <property type="match status" value="1"/>
</dbReference>
<dbReference type="CDD" id="cd05007">
    <property type="entry name" value="SIS_Etherase"/>
    <property type="match status" value="1"/>
</dbReference>
<dbReference type="PROSITE" id="PS51464">
    <property type="entry name" value="SIS"/>
    <property type="match status" value="1"/>
</dbReference>
<dbReference type="AlphaFoldDB" id="A0A0M6ZS93"/>
<evidence type="ECO:0000259" key="3">
    <source>
        <dbReference type="PROSITE" id="PS51464"/>
    </source>
</evidence>
<feature type="domain" description="SIS" evidence="3">
    <location>
        <begin position="83"/>
        <end position="244"/>
    </location>
</feature>
<dbReference type="PANTHER" id="PTHR10088">
    <property type="entry name" value="GLUCOKINASE REGULATORY PROTEIN"/>
    <property type="match status" value="1"/>
</dbReference>
<organism evidence="4 5">
    <name type="scientific">Roseibium alexandrii</name>
    <dbReference type="NCBI Taxonomy" id="388408"/>
    <lineage>
        <taxon>Bacteria</taxon>
        <taxon>Pseudomonadati</taxon>
        <taxon>Pseudomonadota</taxon>
        <taxon>Alphaproteobacteria</taxon>
        <taxon>Hyphomicrobiales</taxon>
        <taxon>Stappiaceae</taxon>
        <taxon>Roseibium</taxon>
    </lineage>
</organism>
<dbReference type="GO" id="GO:0046348">
    <property type="term" value="P:amino sugar catabolic process"/>
    <property type="evidence" value="ECO:0007669"/>
    <property type="project" value="InterPro"/>
</dbReference>
<dbReference type="GO" id="GO:0097367">
    <property type="term" value="F:carbohydrate derivative binding"/>
    <property type="evidence" value="ECO:0007669"/>
    <property type="project" value="InterPro"/>
</dbReference>
<gene>
    <name evidence="4" type="primary">murQ</name>
    <name evidence="4" type="ORF">LAX5112_00708</name>
</gene>
<dbReference type="InterPro" id="IPR001347">
    <property type="entry name" value="SIS_dom"/>
</dbReference>